<proteinExistence type="predicted"/>
<sequence>MVALLWPLFSPGQLALRDMLVLDQPALTPSALGWGDLPARNAPQDGLLGLIGMAIPASWAARALIVFGALAGAGGAIWLSRVVGGGLVGTLAAVTIVLWNPFVVERLLQGHWSLVIAGWLLPLIAAAGLSGRTWVMWLGMWAASLTPTGAILALLTGVIVSRARRGWTLAIGVLACLPWIIPGLTNPASGLSTSASISAFAPRAEAHVGTLGALLGLGGIWNADAVPASRETGGFALAGILLFAVLMLGVRRVPLPLLGLAALGIGGAVFVWLAPGAMGWVVETIPGTGLFRDAGKLVVLALPAYAALAASLRPSLAAVALALALLQIPDAPSALQQLAPTQLEVDEELVSLANGRDVLLVDTPTLTLRPDGLPILDPHAKALSLVESGVLVVDGVVVDPPSERWVQANQAWTERDLAKLADLEVGAIVDNDQFTETTAESRSVRTGLFLLIGWLLIPVALLTARWLRRHR</sequence>
<feature type="transmembrane region" description="Helical" evidence="1">
    <location>
        <begin position="204"/>
        <end position="221"/>
    </location>
</feature>
<comment type="caution">
    <text evidence="2">The sequence shown here is derived from an EMBL/GenBank/DDBJ whole genome shotgun (WGS) entry which is preliminary data.</text>
</comment>
<protein>
    <recommendedName>
        <fullName evidence="4">Glycosyltransferase RgtA/B/C/D-like domain-containing protein</fullName>
    </recommendedName>
</protein>
<gene>
    <name evidence="2" type="ORF">C5L39_00970</name>
</gene>
<dbReference type="AlphaFoldDB" id="A0A3M8K9Z9"/>
<dbReference type="EMBL" id="PTJO01000001">
    <property type="protein sequence ID" value="RNE49976.1"/>
    <property type="molecule type" value="Genomic_DNA"/>
</dbReference>
<dbReference type="Proteomes" id="UP000266975">
    <property type="component" value="Unassembled WGS sequence"/>
</dbReference>
<evidence type="ECO:0008006" key="4">
    <source>
        <dbReference type="Google" id="ProtNLM"/>
    </source>
</evidence>
<reference evidence="2 3" key="1">
    <citation type="submission" date="2018-02" db="EMBL/GenBank/DDBJ databases">
        <title>Corynebacterium alimpuense sp. nov., a marine obligate actinomycete isolated from sediments of Valparaiso bay, Chile.</title>
        <authorList>
            <person name="Claverias F."/>
            <person name="Gonzales-Siles L."/>
            <person name="Salva-Serra F."/>
            <person name="Inganaes E."/>
            <person name="Molin K."/>
            <person name="Cumsille A."/>
            <person name="Undabarrena A."/>
            <person name="Couve E."/>
            <person name="Moore E.R.B."/>
            <person name="Gomila M."/>
            <person name="Camara B."/>
        </authorList>
    </citation>
    <scope>NUCLEOTIDE SEQUENCE [LARGE SCALE GENOMIC DNA]</scope>
    <source>
        <strain evidence="2 3">CCUG 69366</strain>
    </source>
</reference>
<dbReference type="OrthoDB" id="3463898at2"/>
<feature type="transmembrane region" description="Helical" evidence="1">
    <location>
        <begin position="111"/>
        <end position="129"/>
    </location>
</feature>
<evidence type="ECO:0000313" key="2">
    <source>
        <dbReference type="EMBL" id="RNE49976.1"/>
    </source>
</evidence>
<feature type="transmembrane region" description="Helical" evidence="1">
    <location>
        <begin position="257"/>
        <end position="282"/>
    </location>
</feature>
<feature type="transmembrane region" description="Helical" evidence="1">
    <location>
        <begin position="166"/>
        <end position="184"/>
    </location>
</feature>
<dbReference type="RefSeq" id="WP_123047021.1">
    <property type="nucleotide sequence ID" value="NZ_PTJO01000001.1"/>
</dbReference>
<keyword evidence="1" id="KW-0812">Transmembrane</keyword>
<feature type="transmembrane region" description="Helical" evidence="1">
    <location>
        <begin position="136"/>
        <end position="160"/>
    </location>
</feature>
<accession>A0A3M8K9Z9</accession>
<keyword evidence="1" id="KW-0472">Membrane</keyword>
<keyword evidence="1" id="KW-1133">Transmembrane helix</keyword>
<keyword evidence="3" id="KW-1185">Reference proteome</keyword>
<name>A0A3M8K9Z9_9CORY</name>
<feature type="transmembrane region" description="Helical" evidence="1">
    <location>
        <begin position="448"/>
        <end position="467"/>
    </location>
</feature>
<organism evidence="2 3">
    <name type="scientific">Corynebacterium alimapuense</name>
    <dbReference type="NCBI Taxonomy" id="1576874"/>
    <lineage>
        <taxon>Bacteria</taxon>
        <taxon>Bacillati</taxon>
        <taxon>Actinomycetota</taxon>
        <taxon>Actinomycetes</taxon>
        <taxon>Mycobacteriales</taxon>
        <taxon>Corynebacteriaceae</taxon>
        <taxon>Corynebacterium</taxon>
    </lineage>
</organism>
<feature type="transmembrane region" description="Helical" evidence="1">
    <location>
        <begin position="78"/>
        <end position="99"/>
    </location>
</feature>
<evidence type="ECO:0000256" key="1">
    <source>
        <dbReference type="SAM" id="Phobius"/>
    </source>
</evidence>
<feature type="transmembrane region" description="Helical" evidence="1">
    <location>
        <begin position="233"/>
        <end position="250"/>
    </location>
</feature>
<evidence type="ECO:0000313" key="3">
    <source>
        <dbReference type="Proteomes" id="UP000266975"/>
    </source>
</evidence>